<gene>
    <name evidence="1" type="ORF">HPULCUR_009696</name>
</gene>
<name>A0ABP9YB65_9FUNG</name>
<protein>
    <submittedName>
        <fullName evidence="1">Uncharacterized protein</fullName>
    </submittedName>
</protein>
<evidence type="ECO:0000313" key="1">
    <source>
        <dbReference type="EMBL" id="GAA5804209.1"/>
    </source>
</evidence>
<keyword evidence="2" id="KW-1185">Reference proteome</keyword>
<sequence length="151" mass="16982">MELKKLHYAYNRESLPGYITDYFDGESYKAFKAKNNFTSPDDVVIALYVDGFVTQKKSKQELVFVHVLVLNYGPSIRYTDQYMFQIAVIAGKVKDLDSYLLPIVDEVKSLGERGLIVKKHNGEIIKSKVHMIASGDISQGIGLILGVAYVQ</sequence>
<reference evidence="1 2" key="1">
    <citation type="submission" date="2024-04" db="EMBL/GenBank/DDBJ databases">
        <title>genome sequences of Mucor flavus KT1a and Helicostylum pulchrum KT1b strains isolation_sourced from the surface of a dry-aged beef.</title>
        <authorList>
            <person name="Toyotome T."/>
            <person name="Hosono M."/>
            <person name="Torimaru M."/>
            <person name="Fukuda K."/>
            <person name="Mikami N."/>
        </authorList>
    </citation>
    <scope>NUCLEOTIDE SEQUENCE [LARGE SCALE GENOMIC DNA]</scope>
    <source>
        <strain evidence="1 2">KT1b</strain>
    </source>
</reference>
<dbReference type="EMBL" id="BAABUJ010000033">
    <property type="protein sequence ID" value="GAA5804209.1"/>
    <property type="molecule type" value="Genomic_DNA"/>
</dbReference>
<organism evidence="1 2">
    <name type="scientific">Helicostylum pulchrum</name>
    <dbReference type="NCBI Taxonomy" id="562976"/>
    <lineage>
        <taxon>Eukaryota</taxon>
        <taxon>Fungi</taxon>
        <taxon>Fungi incertae sedis</taxon>
        <taxon>Mucoromycota</taxon>
        <taxon>Mucoromycotina</taxon>
        <taxon>Mucoromycetes</taxon>
        <taxon>Mucorales</taxon>
        <taxon>Mucorineae</taxon>
        <taxon>Mucoraceae</taxon>
        <taxon>Helicostylum</taxon>
    </lineage>
</organism>
<proteinExistence type="predicted"/>
<evidence type="ECO:0000313" key="2">
    <source>
        <dbReference type="Proteomes" id="UP001476247"/>
    </source>
</evidence>
<dbReference type="Proteomes" id="UP001476247">
    <property type="component" value="Unassembled WGS sequence"/>
</dbReference>
<accession>A0ABP9YB65</accession>
<comment type="caution">
    <text evidence="1">The sequence shown here is derived from an EMBL/GenBank/DDBJ whole genome shotgun (WGS) entry which is preliminary data.</text>
</comment>